<organism evidence="1">
    <name type="scientific">Arundo donax</name>
    <name type="common">Giant reed</name>
    <name type="synonym">Donax arundinaceus</name>
    <dbReference type="NCBI Taxonomy" id="35708"/>
    <lineage>
        <taxon>Eukaryota</taxon>
        <taxon>Viridiplantae</taxon>
        <taxon>Streptophyta</taxon>
        <taxon>Embryophyta</taxon>
        <taxon>Tracheophyta</taxon>
        <taxon>Spermatophyta</taxon>
        <taxon>Magnoliopsida</taxon>
        <taxon>Liliopsida</taxon>
        <taxon>Poales</taxon>
        <taxon>Poaceae</taxon>
        <taxon>PACMAD clade</taxon>
        <taxon>Arundinoideae</taxon>
        <taxon>Arundineae</taxon>
        <taxon>Arundo</taxon>
    </lineage>
</organism>
<dbReference type="AlphaFoldDB" id="A0A0A9GSH4"/>
<proteinExistence type="predicted"/>
<sequence length="29" mass="3441">MERYITDLIRKVCSVAFNFCTSDGFTYIF</sequence>
<protein>
    <submittedName>
        <fullName evidence="1">Uncharacterized protein</fullName>
    </submittedName>
</protein>
<accession>A0A0A9GSH4</accession>
<reference evidence="1" key="1">
    <citation type="submission" date="2014-09" db="EMBL/GenBank/DDBJ databases">
        <authorList>
            <person name="Magalhaes I.L.F."/>
            <person name="Oliveira U."/>
            <person name="Santos F.R."/>
            <person name="Vidigal T.H.D.A."/>
            <person name="Brescovit A.D."/>
            <person name="Santos A.J."/>
        </authorList>
    </citation>
    <scope>NUCLEOTIDE SEQUENCE</scope>
    <source>
        <tissue evidence="1">Shoot tissue taken approximately 20 cm above the soil surface</tissue>
    </source>
</reference>
<evidence type="ECO:0000313" key="1">
    <source>
        <dbReference type="EMBL" id="JAE25486.1"/>
    </source>
</evidence>
<dbReference type="EMBL" id="GBRH01172410">
    <property type="protein sequence ID" value="JAE25486.1"/>
    <property type="molecule type" value="Transcribed_RNA"/>
</dbReference>
<reference evidence="1" key="2">
    <citation type="journal article" date="2015" name="Data Brief">
        <title>Shoot transcriptome of the giant reed, Arundo donax.</title>
        <authorList>
            <person name="Barrero R.A."/>
            <person name="Guerrero F.D."/>
            <person name="Moolhuijzen P."/>
            <person name="Goolsby J.A."/>
            <person name="Tidwell J."/>
            <person name="Bellgard S.E."/>
            <person name="Bellgard M.I."/>
        </authorList>
    </citation>
    <scope>NUCLEOTIDE SEQUENCE</scope>
    <source>
        <tissue evidence="1">Shoot tissue taken approximately 20 cm above the soil surface</tissue>
    </source>
</reference>
<name>A0A0A9GSH4_ARUDO</name>